<dbReference type="Proteomes" id="UP001149074">
    <property type="component" value="Unassembled WGS sequence"/>
</dbReference>
<gene>
    <name evidence="1" type="ORF">N7532_007132</name>
</gene>
<protein>
    <submittedName>
        <fullName evidence="1">Uncharacterized protein</fullName>
    </submittedName>
</protein>
<keyword evidence="2" id="KW-1185">Reference proteome</keyword>
<reference evidence="1" key="2">
    <citation type="journal article" date="2023" name="IMA Fungus">
        <title>Comparative genomic study of the Penicillium genus elucidates a diverse pangenome and 15 lateral gene transfer events.</title>
        <authorList>
            <person name="Petersen C."/>
            <person name="Sorensen T."/>
            <person name="Nielsen M.R."/>
            <person name="Sondergaard T.E."/>
            <person name="Sorensen J.L."/>
            <person name="Fitzpatrick D.A."/>
            <person name="Frisvad J.C."/>
            <person name="Nielsen K.L."/>
        </authorList>
    </citation>
    <scope>NUCLEOTIDE SEQUENCE</scope>
    <source>
        <strain evidence="1">IBT 30761</strain>
    </source>
</reference>
<dbReference type="PANTHER" id="PTHR45588">
    <property type="entry name" value="TPR DOMAIN-CONTAINING PROTEIN"/>
    <property type="match status" value="1"/>
</dbReference>
<evidence type="ECO:0000313" key="1">
    <source>
        <dbReference type="EMBL" id="KAJ5100131.1"/>
    </source>
</evidence>
<organism evidence="1 2">
    <name type="scientific">Penicillium argentinense</name>
    <dbReference type="NCBI Taxonomy" id="1131581"/>
    <lineage>
        <taxon>Eukaryota</taxon>
        <taxon>Fungi</taxon>
        <taxon>Dikarya</taxon>
        <taxon>Ascomycota</taxon>
        <taxon>Pezizomycotina</taxon>
        <taxon>Eurotiomycetes</taxon>
        <taxon>Eurotiomycetidae</taxon>
        <taxon>Eurotiales</taxon>
        <taxon>Aspergillaceae</taxon>
        <taxon>Penicillium</taxon>
    </lineage>
</organism>
<comment type="caution">
    <text evidence="1">The sequence shown here is derived from an EMBL/GenBank/DDBJ whole genome shotgun (WGS) entry which is preliminary data.</text>
</comment>
<name>A0A9W9FH99_9EURO</name>
<reference evidence="1" key="1">
    <citation type="submission" date="2022-11" db="EMBL/GenBank/DDBJ databases">
        <authorList>
            <person name="Petersen C."/>
        </authorList>
    </citation>
    <scope>NUCLEOTIDE SEQUENCE</scope>
    <source>
        <strain evidence="1">IBT 30761</strain>
    </source>
</reference>
<evidence type="ECO:0000313" key="2">
    <source>
        <dbReference type="Proteomes" id="UP001149074"/>
    </source>
</evidence>
<proteinExistence type="predicted"/>
<dbReference type="OrthoDB" id="414774at2759"/>
<dbReference type="AlphaFoldDB" id="A0A9W9FH99"/>
<dbReference type="GeneID" id="81358604"/>
<sequence>MASQYTQVTPIDLDIGYYDLGAYSCKISTNSKATQAAFDKKDLEHSVRASFHISKEAKVYLNSAAPWEQAMVNAIQFRFPTEATSTDDDFAACNVSYADAMRDVYQKFGAENLDVITLSADALMNTRPWDLFEILGHGLSLPGVKHHPGICHMYIHLMEMSETPEAALVPADHLRNLVPDGGHMHHMPSHLDVLIGDYRRSIDSNMKVTMADDKYYRHEGGLNFYSFYRIHNYHSLIYAAMMAGQSKVALESSDRMETTITEELLRIKSPPMVDWMEFFKSVRLHVMIRFGLWEEIKKLAVPEDKDLYCVTIAFTHYAKGVAYAATNNLTAADKERSLYQEAARRVPPTRLDFPNRVVDELKVATAMLDGEIEYRRGNYQVDFEKLREAVYNDDDLLYSEPWGWMLPARHPYAALLLEQGHVEEAAAIYAQDLGLDDSLIRAHQHRNNVWSLRGYHVCLMRLGRGVEANIIEKQLKTAAAVADVSVMSSCFCKTGLVQQ</sequence>
<accession>A0A9W9FH99</accession>
<dbReference type="PANTHER" id="PTHR45588:SF1">
    <property type="entry name" value="WW DOMAIN-CONTAINING PROTEIN"/>
    <property type="match status" value="1"/>
</dbReference>
<dbReference type="RefSeq" id="XP_056475784.1">
    <property type="nucleotide sequence ID" value="XM_056619625.1"/>
</dbReference>
<dbReference type="EMBL" id="JAPQKI010000005">
    <property type="protein sequence ID" value="KAJ5100131.1"/>
    <property type="molecule type" value="Genomic_DNA"/>
</dbReference>